<keyword evidence="2" id="KW-1185">Reference proteome</keyword>
<name>A0ACB9XX82_CHAAC</name>
<protein>
    <submittedName>
        <fullName evidence="1">Uncharacterized protein</fullName>
    </submittedName>
</protein>
<evidence type="ECO:0000313" key="1">
    <source>
        <dbReference type="EMBL" id="KAI4831576.1"/>
    </source>
</evidence>
<gene>
    <name evidence="1" type="ORF">KUCAC02_001112</name>
</gene>
<dbReference type="Proteomes" id="UP001057452">
    <property type="component" value="Chromosome 2"/>
</dbReference>
<reference evidence="1" key="1">
    <citation type="submission" date="2022-05" db="EMBL/GenBank/DDBJ databases">
        <title>Chromosome-level genome of Chaenocephalus aceratus.</title>
        <authorList>
            <person name="Park H."/>
        </authorList>
    </citation>
    <scope>NUCLEOTIDE SEQUENCE</scope>
    <source>
        <strain evidence="1">KU_202001</strain>
    </source>
</reference>
<proteinExistence type="predicted"/>
<comment type="caution">
    <text evidence="1">The sequence shown here is derived from an EMBL/GenBank/DDBJ whole genome shotgun (WGS) entry which is preliminary data.</text>
</comment>
<evidence type="ECO:0000313" key="2">
    <source>
        <dbReference type="Proteomes" id="UP001057452"/>
    </source>
</evidence>
<dbReference type="EMBL" id="CM043786">
    <property type="protein sequence ID" value="KAI4831576.1"/>
    <property type="molecule type" value="Genomic_DNA"/>
</dbReference>
<accession>A0ACB9XX82</accession>
<organism evidence="1 2">
    <name type="scientific">Chaenocephalus aceratus</name>
    <name type="common">Blackfin icefish</name>
    <name type="synonym">Chaenichthys aceratus</name>
    <dbReference type="NCBI Taxonomy" id="36190"/>
    <lineage>
        <taxon>Eukaryota</taxon>
        <taxon>Metazoa</taxon>
        <taxon>Chordata</taxon>
        <taxon>Craniata</taxon>
        <taxon>Vertebrata</taxon>
        <taxon>Euteleostomi</taxon>
        <taxon>Actinopterygii</taxon>
        <taxon>Neopterygii</taxon>
        <taxon>Teleostei</taxon>
        <taxon>Neoteleostei</taxon>
        <taxon>Acanthomorphata</taxon>
        <taxon>Eupercaria</taxon>
        <taxon>Perciformes</taxon>
        <taxon>Notothenioidei</taxon>
        <taxon>Channichthyidae</taxon>
        <taxon>Chaenocephalus</taxon>
    </lineage>
</organism>
<sequence length="104" mass="11297">MCCSATGEGDGSRTRGNQVSRSRTHLPSCQAGCGAPWPGCEALLPGEREQRGAAEVLRWSGSPFRLLLYSNQGERSPCPPASPPTRQDCCFSPTERTSLQEYHK</sequence>